<dbReference type="InterPro" id="IPR056372">
    <property type="entry name" value="TPR_DOCK"/>
</dbReference>
<dbReference type="FunFam" id="1.25.40.410:FF:000003">
    <property type="entry name" value="Dedicator of cytokinesis protein 4"/>
    <property type="match status" value="1"/>
</dbReference>
<dbReference type="Gene3D" id="2.30.30.40">
    <property type="entry name" value="SH3 Domains"/>
    <property type="match status" value="1"/>
</dbReference>
<reference evidence="12" key="1">
    <citation type="journal article" date="2011" name="Genome Biol.">
        <title>Comparative genomics of the social amoebae Dictyostelium discoideum and Dictyostelium purpureum.</title>
        <authorList>
            <consortium name="US DOE Joint Genome Institute (JGI-PGF)"/>
            <person name="Sucgang R."/>
            <person name="Kuo A."/>
            <person name="Tian X."/>
            <person name="Salerno W."/>
            <person name="Parikh A."/>
            <person name="Feasley C.L."/>
            <person name="Dalin E."/>
            <person name="Tu H."/>
            <person name="Huang E."/>
            <person name="Barry K."/>
            <person name="Lindquist E."/>
            <person name="Shapiro H."/>
            <person name="Bruce D."/>
            <person name="Schmutz J."/>
            <person name="Salamov A."/>
            <person name="Fey P."/>
            <person name="Gaudet P."/>
            <person name="Anjard C."/>
            <person name="Babu M.M."/>
            <person name="Basu S."/>
            <person name="Bushmanova Y."/>
            <person name="van der Wel H."/>
            <person name="Katoh-Kurasawa M."/>
            <person name="Dinh C."/>
            <person name="Coutinho P.M."/>
            <person name="Saito T."/>
            <person name="Elias M."/>
            <person name="Schaap P."/>
            <person name="Kay R.R."/>
            <person name="Henrissat B."/>
            <person name="Eichinger L."/>
            <person name="Rivero F."/>
            <person name="Putnam N.H."/>
            <person name="West C.M."/>
            <person name="Loomis W.F."/>
            <person name="Chisholm R.L."/>
            <person name="Shaulsky G."/>
            <person name="Strassmann J.E."/>
            <person name="Queller D.C."/>
            <person name="Kuspa A."/>
            <person name="Grigoriev I.V."/>
        </authorList>
    </citation>
    <scope>NUCLEOTIDE SEQUENCE [LARGE SCALE GENOMIC DNA]</scope>
    <source>
        <strain evidence="12">QSDP1</strain>
    </source>
</reference>
<proteinExistence type="inferred from homology"/>
<dbReference type="OrthoDB" id="18896at2759"/>
<organism evidence="11 12">
    <name type="scientific">Dictyostelium purpureum</name>
    <name type="common">Slime mold</name>
    <dbReference type="NCBI Taxonomy" id="5786"/>
    <lineage>
        <taxon>Eukaryota</taxon>
        <taxon>Amoebozoa</taxon>
        <taxon>Evosea</taxon>
        <taxon>Eumycetozoa</taxon>
        <taxon>Dictyostelia</taxon>
        <taxon>Dictyosteliales</taxon>
        <taxon>Dictyosteliaceae</taxon>
        <taxon>Dictyostelium</taxon>
    </lineage>
</organism>
<dbReference type="InterPro" id="IPR027007">
    <property type="entry name" value="C2_DOCK-type_domain"/>
</dbReference>
<dbReference type="GO" id="GO:0031252">
    <property type="term" value="C:cell leading edge"/>
    <property type="evidence" value="ECO:0007669"/>
    <property type="project" value="EnsemblProtists"/>
</dbReference>
<dbReference type="Pfam" id="PF14429">
    <property type="entry name" value="DOCK-C2"/>
    <property type="match status" value="1"/>
</dbReference>
<dbReference type="GO" id="GO:0005886">
    <property type="term" value="C:plasma membrane"/>
    <property type="evidence" value="ECO:0000318"/>
    <property type="project" value="GO_Central"/>
</dbReference>
<evidence type="ECO:0000256" key="3">
    <source>
        <dbReference type="ARBA" id="ARBA00022490"/>
    </source>
</evidence>
<sequence>MSRLFLAINSTWKLVPNDSIGIALYSFNGMDAHQISFSVGDVLQIEEESTNWYRGKVLTSDQRGIFPKSYVALKTAQDFDLVTNELTQVIREWGALLMKYYKERKMNEYKVMKEYLSLLIEWHSKIANHSTEAQEVREIKGKVINKIEQGRRLMGLDMIVRTPNSEPAHEKNTGIIQLYRMHHELDTLKYSKFIQQQQSSSSTLQQSQSLVTSPSNQSLASSTSSIPNQIFLDLRVFMCAVGEETELYFSLYNKNEGKFITEEFQVGLTNLGMPHDIEKIGKLSTLFTDISKKELQTELYLVVRLIRKGKMLADSNKKAGIIHYRRPFGVSVLRLTDDKLTAGKEIESIMTIYTSTQETSFSLLHEVAIKNPSSLQTVPKAKGICVALTLLPGDLKSVLRENPELVVQKTNRLGFPEVIFPGAIRNDIFITLESGEYSQDRKTSAKNVEVLVQVRNEEGELLSNALYYGDKLRSEFKSMVYYHTNQPHWSETFRVNLPVFLIDKAYLVFSIRHCTTSENKERVPFAMTYLKLTNPDGTVIANKTHSIPSYKTSKSIEEFLPSLKDPNNKNALRKGENTKVKVLLCSTLLTQNLSLLTLLKWDQYSGDLGEVLNRFTFVDQIEIIKFMQETFNALFAILEAKKISDLDLVFNAITWIIGLLVDEKTSRYTNFKPVLDEYIENHFKSTLSHIHLIGCLKRILTNDNFKTLMSTLKSIEYILKFIVTSKKNHDKINPHQNISFKEDLTSVFNSLSTLMKRTEGNYIGAQTTALKIFNSMFNDLGQLFSIEERGTIARNFVDSVRYDESYKLLNMEKMNVILNLVEGDLFADSSSRKLLIPMVKRHLKLHMSSSSCSVEDTKKYAEIISAIIEQIQVKIKDLTLIWEIVDLLPEIMKSIQSSPWNEFSKLDMIHNLYSIFYLMEPHHYDEYIEKTLGEENCWNFILNVLTLLNQLLSTNSTYPENWLTLSMFQYSIVKRVVIQISKYLSNKTKGGKEWVSLDLNLWSTYFSLANTYFKLKGLALENFSEAKQNTIKSRYGDMRNDLISTIEKMWQSLDRHQIKLLPTVISPFLELMLINQNNLKQLGIELYYQLLKCEFKEYKSFKKVETETINTLDIITNSPEGSEILDEKFRKFFSHNLEEKMASDQLIKDQSKVFISDMTIFLELLYQLRTLPDRPEYEDDRCIAAMKLMSYLKQTDRQDTYTKYVHLLCTQHISNGNFVEAGHTLLLHADLLGWSDDVLEEYGDFKQQTQRERKEKLFKQAIEYFDKGKAWEKAISLMKQLIIQYEEVQFDYQKLADILQQESTFYRKIIGVERFFSEYFRVGYYGKGFDPSIQGKEFIYKGYELERMSDFVQRIQTKFPNAKLLTYTETPPIEILDSNQQFLQIYNVKPISKEQSLQLNASNNTAIVNNNSMGSNKKSISPALQKYRLNNNINTFVYSKPFKKTKTPKGGNEFKDLWIQNNYFTSQDSFPTTHRRSEITNHFEIELSPIDNALNSIIGKNSEIAEMTNKYESGIDPNISPFTMVLKGVIDAAVNGGVGLYKEVFFSQQYLDENPDKKQTIEKLRAALNHQVQVLERGLLVHSKVCSNEMAGLQSNLELLFNKMRAELEL</sequence>
<dbReference type="Pfam" id="PF20422">
    <property type="entry name" value="DHR-2_Lobe_B"/>
    <property type="match status" value="1"/>
</dbReference>
<dbReference type="SUPFAM" id="SSF48371">
    <property type="entry name" value="ARM repeat"/>
    <property type="match status" value="1"/>
</dbReference>
<dbReference type="Pfam" id="PF20421">
    <property type="entry name" value="DHR-2_Lobe_C"/>
    <property type="match status" value="1"/>
</dbReference>
<dbReference type="Gene3D" id="1.25.40.410">
    <property type="match status" value="1"/>
</dbReference>
<dbReference type="GO" id="GO:0007264">
    <property type="term" value="P:small GTPase-mediated signal transduction"/>
    <property type="evidence" value="ECO:0007669"/>
    <property type="project" value="InterPro"/>
</dbReference>
<dbReference type="Pfam" id="PF06920">
    <property type="entry name" value="DHR-2_Lobe_A"/>
    <property type="match status" value="1"/>
</dbReference>
<name>F0ZB12_DICPU</name>
<accession>F0ZB12</accession>
<dbReference type="InterPro" id="IPR035892">
    <property type="entry name" value="C2_domain_sf"/>
</dbReference>
<dbReference type="InterPro" id="IPR026791">
    <property type="entry name" value="DOCK"/>
</dbReference>
<dbReference type="InterPro" id="IPR027357">
    <property type="entry name" value="DOCKER_dom"/>
</dbReference>
<evidence type="ECO:0000256" key="2">
    <source>
        <dbReference type="ARBA" id="ARBA00022443"/>
    </source>
</evidence>
<dbReference type="CDD" id="cd11684">
    <property type="entry name" value="DHR2_DOCK"/>
    <property type="match status" value="1"/>
</dbReference>
<dbReference type="InterPro" id="IPR043162">
    <property type="entry name" value="DOCK_C_lobe_C"/>
</dbReference>
<dbReference type="VEuPathDB" id="AmoebaDB:DICPUDRAFT_27977"/>
<evidence type="ECO:0000256" key="1">
    <source>
        <dbReference type="ARBA" id="ARBA00004496"/>
    </source>
</evidence>
<evidence type="ECO:0008006" key="13">
    <source>
        <dbReference type="Google" id="ProtNLM"/>
    </source>
</evidence>
<dbReference type="InterPro" id="IPR043161">
    <property type="entry name" value="DOCK_C_lobe_A"/>
</dbReference>
<gene>
    <name evidence="11" type="ORF">DICPUDRAFT_27977</name>
</gene>
<dbReference type="RefSeq" id="XP_003284606.1">
    <property type="nucleotide sequence ID" value="XM_003284558.1"/>
</dbReference>
<dbReference type="InterPro" id="IPR001452">
    <property type="entry name" value="SH3_domain"/>
</dbReference>
<dbReference type="Gene3D" id="2.60.40.150">
    <property type="entry name" value="C2 domain"/>
    <property type="match status" value="1"/>
</dbReference>
<dbReference type="InterPro" id="IPR046769">
    <property type="entry name" value="DOCKER_Lobe_A"/>
</dbReference>
<dbReference type="SUPFAM" id="SSF50044">
    <property type="entry name" value="SH3-domain"/>
    <property type="match status" value="1"/>
</dbReference>
<dbReference type="InterPro" id="IPR036028">
    <property type="entry name" value="SH3-like_dom_sf"/>
</dbReference>
<feature type="domain" description="SH3" evidence="8">
    <location>
        <begin position="16"/>
        <end position="76"/>
    </location>
</feature>
<dbReference type="GO" id="GO:0030041">
    <property type="term" value="P:actin filament polymerization"/>
    <property type="evidence" value="ECO:0007669"/>
    <property type="project" value="EnsemblProtists"/>
</dbReference>
<dbReference type="PROSITE" id="PS51650">
    <property type="entry name" value="C2_DOCK"/>
    <property type="match status" value="1"/>
</dbReference>
<dbReference type="GO" id="GO:0048870">
    <property type="term" value="P:cell motility"/>
    <property type="evidence" value="ECO:0007669"/>
    <property type="project" value="EnsemblProtists"/>
</dbReference>
<dbReference type="PROSITE" id="PS51651">
    <property type="entry name" value="DOCKER"/>
    <property type="match status" value="1"/>
</dbReference>
<feature type="domain" description="C2 DOCK-type" evidence="9">
    <location>
        <begin position="425"/>
        <end position="596"/>
    </location>
</feature>
<dbReference type="InParanoid" id="F0ZB12"/>
<dbReference type="eggNOG" id="KOG1998">
    <property type="taxonomic scope" value="Eukaryota"/>
</dbReference>
<dbReference type="OMA" id="LWDNQAF"/>
<dbReference type="GO" id="GO:0005085">
    <property type="term" value="F:guanyl-nucleotide exchange factor activity"/>
    <property type="evidence" value="ECO:0000318"/>
    <property type="project" value="GO_Central"/>
</dbReference>
<dbReference type="CDD" id="cd11872">
    <property type="entry name" value="SH3_DOCK_AB"/>
    <property type="match status" value="1"/>
</dbReference>
<comment type="similarity">
    <text evidence="7">Belongs to the DOCK family.</text>
</comment>
<evidence type="ECO:0000256" key="6">
    <source>
        <dbReference type="PROSITE-ProRule" id="PRU00192"/>
    </source>
</evidence>
<keyword evidence="3" id="KW-0963">Cytoplasm</keyword>
<dbReference type="Pfam" id="PF00018">
    <property type="entry name" value="SH3_1"/>
    <property type="match status" value="1"/>
</dbReference>
<dbReference type="GeneID" id="10506409"/>
<dbReference type="GO" id="GO:0031267">
    <property type="term" value="F:small GTPase binding"/>
    <property type="evidence" value="ECO:0000318"/>
    <property type="project" value="GO_Central"/>
</dbReference>
<keyword evidence="2 6" id="KW-0728">SH3 domain</keyword>
<keyword evidence="5" id="KW-0344">Guanine-nucleotide releasing factor</keyword>
<dbReference type="KEGG" id="dpp:DICPUDRAFT_27977"/>
<dbReference type="Proteomes" id="UP000001064">
    <property type="component" value="Unassembled WGS sequence"/>
</dbReference>
<dbReference type="Pfam" id="PF16172">
    <property type="entry name" value="DOCK_N"/>
    <property type="match status" value="1"/>
</dbReference>
<dbReference type="SMART" id="SM00326">
    <property type="entry name" value="SH3"/>
    <property type="match status" value="1"/>
</dbReference>
<dbReference type="Gene3D" id="1.20.1270.350">
    <property type="entry name" value="Dedicator of cytokinesis N-terminal subdomain"/>
    <property type="match status" value="1"/>
</dbReference>
<dbReference type="STRING" id="5786.F0ZB12"/>
<keyword evidence="12" id="KW-1185">Reference proteome</keyword>
<dbReference type="GO" id="GO:0005737">
    <property type="term" value="C:cytoplasm"/>
    <property type="evidence" value="ECO:0000318"/>
    <property type="project" value="GO_Central"/>
</dbReference>
<evidence type="ECO:0000259" key="9">
    <source>
        <dbReference type="PROSITE" id="PS51650"/>
    </source>
</evidence>
<evidence type="ECO:0000313" key="12">
    <source>
        <dbReference type="Proteomes" id="UP000001064"/>
    </source>
</evidence>
<evidence type="ECO:0000256" key="7">
    <source>
        <dbReference type="PROSITE-ProRule" id="PRU00983"/>
    </source>
</evidence>
<comment type="subcellular location">
    <subcellularLocation>
        <location evidence="1">Cytoplasm</location>
    </subcellularLocation>
</comment>
<dbReference type="InterPro" id="IPR046773">
    <property type="entry name" value="DOCKER_Lobe_C"/>
</dbReference>
<evidence type="ECO:0000313" key="11">
    <source>
        <dbReference type="EMBL" id="EGC38812.1"/>
    </source>
</evidence>
<dbReference type="Pfam" id="PF23554">
    <property type="entry name" value="TPR_DOCK"/>
    <property type="match status" value="1"/>
</dbReference>
<dbReference type="PROSITE" id="PS50002">
    <property type="entry name" value="SH3"/>
    <property type="match status" value="1"/>
</dbReference>
<evidence type="ECO:0000256" key="5">
    <source>
        <dbReference type="ARBA" id="ARBA00022658"/>
    </source>
</evidence>
<evidence type="ECO:0000256" key="4">
    <source>
        <dbReference type="ARBA" id="ARBA00022553"/>
    </source>
</evidence>
<keyword evidence="4" id="KW-0597">Phosphoprotein</keyword>
<dbReference type="EMBL" id="GL870968">
    <property type="protein sequence ID" value="EGC38812.1"/>
    <property type="molecule type" value="Genomic_DNA"/>
</dbReference>
<evidence type="ECO:0000259" key="10">
    <source>
        <dbReference type="PROSITE" id="PS51651"/>
    </source>
</evidence>
<dbReference type="Gene3D" id="1.20.58.740">
    <property type="match status" value="1"/>
</dbReference>
<dbReference type="GO" id="GO:0005938">
    <property type="term" value="C:cell cortex"/>
    <property type="evidence" value="ECO:0007669"/>
    <property type="project" value="EnsemblProtists"/>
</dbReference>
<dbReference type="InterPro" id="IPR016024">
    <property type="entry name" value="ARM-type_fold"/>
</dbReference>
<dbReference type="FunCoup" id="F0ZB12">
    <property type="interactions" value="82"/>
</dbReference>
<dbReference type="PANTHER" id="PTHR45653:SF10">
    <property type="entry name" value="MYOBLAST CITY, ISOFORM B"/>
    <property type="match status" value="1"/>
</dbReference>
<feature type="domain" description="DOCKER" evidence="10">
    <location>
        <begin position="1192"/>
        <end position="1610"/>
    </location>
</feature>
<dbReference type="InterPro" id="IPR032376">
    <property type="entry name" value="DOCK_N"/>
</dbReference>
<evidence type="ECO:0000259" key="8">
    <source>
        <dbReference type="PROSITE" id="PS50002"/>
    </source>
</evidence>
<protein>
    <recommendedName>
        <fullName evidence="13">SH3 domain-containing protein</fullName>
    </recommendedName>
</protein>
<dbReference type="InterPro" id="IPR046770">
    <property type="entry name" value="DOCKER_Lobe_B"/>
</dbReference>
<dbReference type="PANTHER" id="PTHR45653">
    <property type="entry name" value="DEDICATOR OF CYTOKINESIS"/>
    <property type="match status" value="1"/>
</dbReference>
<dbReference type="InterPro" id="IPR042455">
    <property type="entry name" value="DOCK_N_sub1"/>
</dbReference>